<dbReference type="InterPro" id="IPR045122">
    <property type="entry name" value="Csc1-like"/>
</dbReference>
<protein>
    <recommendedName>
        <fullName evidence="3">CSC1/OSCA1-like cytosolic domain-containing protein</fullName>
    </recommendedName>
</protein>
<feature type="region of interest" description="Disordered" evidence="1">
    <location>
        <begin position="1017"/>
        <end position="1082"/>
    </location>
</feature>
<reference evidence="4 5" key="1">
    <citation type="journal article" date="2023" name="IScience">
        <title>Expanded male sex-determining region conserved during the evolution of homothallism in the green alga Volvox.</title>
        <authorList>
            <person name="Yamamoto K."/>
            <person name="Matsuzaki R."/>
            <person name="Mahakham W."/>
            <person name="Heman W."/>
            <person name="Sekimoto H."/>
            <person name="Kawachi M."/>
            <person name="Minakuchi Y."/>
            <person name="Toyoda A."/>
            <person name="Nozaki H."/>
        </authorList>
    </citation>
    <scope>NUCLEOTIDE SEQUENCE [LARGE SCALE GENOMIC DNA]</scope>
    <source>
        <strain evidence="4 5">NIES-4468</strain>
    </source>
</reference>
<keyword evidence="5" id="KW-1185">Reference proteome</keyword>
<gene>
    <name evidence="4" type="ORF">VaNZ11_010494</name>
</gene>
<proteinExistence type="predicted"/>
<feature type="transmembrane region" description="Helical" evidence="2">
    <location>
        <begin position="718"/>
        <end position="744"/>
    </location>
</feature>
<keyword evidence="2" id="KW-1133">Transmembrane helix</keyword>
<dbReference type="InterPro" id="IPR027815">
    <property type="entry name" value="CSC1/OSCA1-like_cyt"/>
</dbReference>
<evidence type="ECO:0000256" key="2">
    <source>
        <dbReference type="SAM" id="Phobius"/>
    </source>
</evidence>
<evidence type="ECO:0000313" key="4">
    <source>
        <dbReference type="EMBL" id="GLI66577.1"/>
    </source>
</evidence>
<accession>A0ABQ5SB52</accession>
<feature type="transmembrane region" description="Helical" evidence="2">
    <location>
        <begin position="167"/>
        <end position="191"/>
    </location>
</feature>
<dbReference type="Proteomes" id="UP001165090">
    <property type="component" value="Unassembled WGS sequence"/>
</dbReference>
<feature type="transmembrane region" description="Helical" evidence="2">
    <location>
        <begin position="557"/>
        <end position="576"/>
    </location>
</feature>
<feature type="domain" description="CSC1/OSCA1-like cytosolic" evidence="3">
    <location>
        <begin position="209"/>
        <end position="383"/>
    </location>
</feature>
<keyword evidence="2" id="KW-0812">Transmembrane</keyword>
<feature type="transmembrane region" description="Helical" evidence="2">
    <location>
        <begin position="792"/>
        <end position="817"/>
    </location>
</feature>
<feature type="transmembrane region" description="Helical" evidence="2">
    <location>
        <begin position="612"/>
        <end position="633"/>
    </location>
</feature>
<dbReference type="Pfam" id="PF14703">
    <property type="entry name" value="PHM7_cyt"/>
    <property type="match status" value="1"/>
</dbReference>
<comment type="caution">
    <text evidence="4">The sequence shown here is derived from an EMBL/GenBank/DDBJ whole genome shotgun (WGS) entry which is preliminary data.</text>
</comment>
<dbReference type="PANTHER" id="PTHR13018">
    <property type="entry name" value="PROBABLE MEMBRANE PROTEIN DUF221-RELATED"/>
    <property type="match status" value="1"/>
</dbReference>
<evidence type="ECO:0000256" key="1">
    <source>
        <dbReference type="SAM" id="MobiDB-lite"/>
    </source>
</evidence>
<organism evidence="4 5">
    <name type="scientific">Volvox africanus</name>
    <dbReference type="NCBI Taxonomy" id="51714"/>
    <lineage>
        <taxon>Eukaryota</taxon>
        <taxon>Viridiplantae</taxon>
        <taxon>Chlorophyta</taxon>
        <taxon>core chlorophytes</taxon>
        <taxon>Chlorophyceae</taxon>
        <taxon>CS clade</taxon>
        <taxon>Chlamydomonadales</taxon>
        <taxon>Volvocaceae</taxon>
        <taxon>Volvox</taxon>
    </lineage>
</organism>
<dbReference type="PANTHER" id="PTHR13018:SF83">
    <property type="entry name" value="RRM DOMAIN-CONTAINING PROTEIN"/>
    <property type="match status" value="1"/>
</dbReference>
<dbReference type="EMBL" id="BSDZ01000035">
    <property type="protein sequence ID" value="GLI66577.1"/>
    <property type="molecule type" value="Genomic_DNA"/>
</dbReference>
<evidence type="ECO:0000259" key="3">
    <source>
        <dbReference type="Pfam" id="PF14703"/>
    </source>
</evidence>
<evidence type="ECO:0000313" key="5">
    <source>
        <dbReference type="Proteomes" id="UP001165090"/>
    </source>
</evidence>
<keyword evidence="2" id="KW-0472">Membrane</keyword>
<sequence length="1082" mass="118137">MSGEAGCLGKLRPKYGASEAVLKDYGHWEPLDEAAARDEYLKSHAHHGVFDVTCHIKELKEFGEGVQMYFLLLKYIAILFCVLAFLPGLLLAVFNGLGNWYGTADLERTMLGNYGLLSHNGAGSDLNLTSAQATSRSISMEAYVTTLFASTVNSHPAKMGGMNKRSLLVAMSALDLAGLLGFFGYSMYLMWYVHRRTSSLDASATTIKDYSVRVEGLPPDTSETALKDYLLKVTGEGVEIVELELCRCVDHLLALVVERGTVINESKLTRAIVQRTAEVSPRVPESLIVDMHYFRFLLEDLTVAIRQEQAFTKTNEVVTAFVTFSTPEGRQRVMQALPRSFVKQWRMKPESKFNNGGIGDARIKPVALNISAAPEPSDIQYENLEYTRMERLARAAASNAAKYLVLLIGFLLVSLAPAMRLGIAGLNSGLDQRQCSASCSYTDGAGSYVLSTENRNIYKGCDPEAGTGALPNKLDCEGQAICYECFCRAALNAGIYGEVLYCSRFSSVMGVYTLAQALAVIGVVIANFLIEIAITWLVRQEKHHTRTREAVGVTRSLFLTTLINTAFSNLVANMYLPGPAGVIKGSFLEGYIFTGSFADTTPNWYHDVCRPITISLFLTTVIVHLKIAFRWWWRRRCLATRYQCLTQWQLEEAFTGHEFELALKYGQHLYVIYVAMAYSSGVPLMYILAAVHFSTCYWAEKYELLRLCRRPLNFSRDLAVYFSSSVPFAALWHLAFGVWFYGLFGTPKSPIIAKALRKSLEHSVGVFKGLMPAASSLTPQLVAWRFTQSSAAHLFVGFIACGGALFIYFTTSTWLALVRGLAKQLGFLNGADDSEAVVQQAVPEFSTAVRSRLLIGPASYAVQQNPAYTHAFVSMEELEWETKKETEVKAAAGNLLAYDPFSGFTGDPSAVAVAGGDTGVAPSMATRRRNTAANRLRAKQKAAAAVSAGASSPLMPSNKVVPIMVDSLSPRTSTSQVHPRTSGAPEHRLVAQAQPPFGMQEQAFAVDVGRDVRAQGGLEDSRQSWTAGKGHQLGQPGSKPQAVSEAAAAGGGLKQELISQTAATPPAGNRGPTRGWAGLELQ</sequence>
<feature type="transmembrane region" description="Helical" evidence="2">
    <location>
        <begin position="514"/>
        <end position="537"/>
    </location>
</feature>
<name>A0ABQ5SB52_9CHLO</name>
<feature type="transmembrane region" description="Helical" evidence="2">
    <location>
        <begin position="403"/>
        <end position="423"/>
    </location>
</feature>
<feature type="transmembrane region" description="Helical" evidence="2">
    <location>
        <begin position="670"/>
        <end position="698"/>
    </location>
</feature>
<feature type="transmembrane region" description="Helical" evidence="2">
    <location>
        <begin position="69"/>
        <end position="94"/>
    </location>
</feature>